<evidence type="ECO:0008006" key="4">
    <source>
        <dbReference type="Google" id="ProtNLM"/>
    </source>
</evidence>
<accession>A0A0G4Q839</accession>
<gene>
    <name evidence="2" type="ORF">BN1804_01635</name>
</gene>
<reference evidence="3" key="1">
    <citation type="submission" date="2015-06" db="EMBL/GenBank/DDBJ databases">
        <authorList>
            <person name="Urmite Genomes"/>
        </authorList>
    </citation>
    <scope>NUCLEOTIDE SEQUENCE [LARGE SCALE GENOMIC DNA]</scope>
    <source>
        <strain evidence="3">CSUR P1867</strain>
    </source>
</reference>
<dbReference type="Proteomes" id="UP000183920">
    <property type="component" value="Unassembled WGS sequence"/>
</dbReference>
<dbReference type="Pfam" id="PF03923">
    <property type="entry name" value="Lipoprotein_16"/>
    <property type="match status" value="1"/>
</dbReference>
<sequence precursor="true">MIKNLLCAIFALTLLSGCATPSNKLSIEPVMSVPAADPTMRPISLNISSQDKRASKNLAEINRNGKLEALVPTRDIAFLMQEVLQKQMTARGFMMGSPASADVIIVINKLNADVGEGSIRHNISAKADISVIVTLPNGSSNTKTFRTSYNVQGPFGATNEKIAAAINNVLSELVSDMAKDASVSQFIKSNAR</sequence>
<dbReference type="AlphaFoldDB" id="A0A0G4Q839"/>
<dbReference type="PROSITE" id="PS51257">
    <property type="entry name" value="PROKAR_LIPOPROTEIN"/>
    <property type="match status" value="1"/>
</dbReference>
<feature type="signal peptide" evidence="1">
    <location>
        <begin position="1"/>
        <end position="19"/>
    </location>
</feature>
<evidence type="ECO:0000256" key="1">
    <source>
        <dbReference type="SAM" id="SignalP"/>
    </source>
</evidence>
<evidence type="ECO:0000313" key="2">
    <source>
        <dbReference type="EMBL" id="CRL61766.1"/>
    </source>
</evidence>
<protein>
    <recommendedName>
        <fullName evidence="4">Lipoprotein</fullName>
    </recommendedName>
</protein>
<dbReference type="RefSeq" id="WP_072063668.1">
    <property type="nucleotide sequence ID" value="NZ_CVRY01000003.1"/>
</dbReference>
<dbReference type="NCBIfam" id="NF008637">
    <property type="entry name" value="PRK11627.1"/>
    <property type="match status" value="1"/>
</dbReference>
<proteinExistence type="predicted"/>
<feature type="chain" id="PRO_5005196166" description="Lipoprotein" evidence="1">
    <location>
        <begin position="20"/>
        <end position="192"/>
    </location>
</feature>
<dbReference type="EMBL" id="CVRY01000003">
    <property type="protein sequence ID" value="CRL61766.1"/>
    <property type="molecule type" value="Genomic_DNA"/>
</dbReference>
<evidence type="ECO:0000313" key="3">
    <source>
        <dbReference type="Proteomes" id="UP000183920"/>
    </source>
</evidence>
<name>A0A0G4Q839_9GAMM</name>
<keyword evidence="1" id="KW-0732">Signal</keyword>
<organism evidence="2 3">
    <name type="scientific">Proteus penneri</name>
    <dbReference type="NCBI Taxonomy" id="102862"/>
    <lineage>
        <taxon>Bacteria</taxon>
        <taxon>Pseudomonadati</taxon>
        <taxon>Pseudomonadota</taxon>
        <taxon>Gammaproteobacteria</taxon>
        <taxon>Enterobacterales</taxon>
        <taxon>Morganellaceae</taxon>
        <taxon>Proteus</taxon>
    </lineage>
</organism>
<dbReference type="InterPro" id="IPR005619">
    <property type="entry name" value="Uncharacterised_YajG"/>
</dbReference>